<accession>A0A834C4T0</accession>
<feature type="region of interest" description="Disordered" evidence="1">
    <location>
        <begin position="16"/>
        <end position="71"/>
    </location>
</feature>
<dbReference type="EMBL" id="WKFB01000356">
    <property type="protein sequence ID" value="KAF6725677.1"/>
    <property type="molecule type" value="Genomic_DNA"/>
</dbReference>
<protein>
    <submittedName>
        <fullName evidence="2">Uncharacterized protein</fullName>
    </submittedName>
</protein>
<gene>
    <name evidence="2" type="ORF">FQA47_022860</name>
</gene>
<reference evidence="2" key="1">
    <citation type="journal article" name="BMC Genomics">
        <title>Long-read sequencing and de novo genome assembly of marine medaka (Oryzias melastigma).</title>
        <authorList>
            <person name="Liang P."/>
            <person name="Saqib H.S.A."/>
            <person name="Ni X."/>
            <person name="Shen Y."/>
        </authorList>
    </citation>
    <scope>NUCLEOTIDE SEQUENCE</scope>
    <source>
        <strain evidence="2">Bigg-433</strain>
    </source>
</reference>
<comment type="caution">
    <text evidence="2">The sequence shown here is derived from an EMBL/GenBank/DDBJ whole genome shotgun (WGS) entry which is preliminary data.</text>
</comment>
<dbReference type="AlphaFoldDB" id="A0A834C4T0"/>
<evidence type="ECO:0000313" key="3">
    <source>
        <dbReference type="Proteomes" id="UP000646548"/>
    </source>
</evidence>
<evidence type="ECO:0000256" key="1">
    <source>
        <dbReference type="SAM" id="MobiDB-lite"/>
    </source>
</evidence>
<dbReference type="Proteomes" id="UP000646548">
    <property type="component" value="Unassembled WGS sequence"/>
</dbReference>
<evidence type="ECO:0000313" key="2">
    <source>
        <dbReference type="EMBL" id="KAF6725677.1"/>
    </source>
</evidence>
<name>A0A834C4T0_ORYME</name>
<organism evidence="2 3">
    <name type="scientific">Oryzias melastigma</name>
    <name type="common">Marine medaka</name>
    <dbReference type="NCBI Taxonomy" id="30732"/>
    <lineage>
        <taxon>Eukaryota</taxon>
        <taxon>Metazoa</taxon>
        <taxon>Chordata</taxon>
        <taxon>Craniata</taxon>
        <taxon>Vertebrata</taxon>
        <taxon>Euteleostomi</taxon>
        <taxon>Actinopterygii</taxon>
        <taxon>Neopterygii</taxon>
        <taxon>Teleostei</taxon>
        <taxon>Neoteleostei</taxon>
        <taxon>Acanthomorphata</taxon>
        <taxon>Ovalentaria</taxon>
        <taxon>Atherinomorphae</taxon>
        <taxon>Beloniformes</taxon>
        <taxon>Adrianichthyidae</taxon>
        <taxon>Oryziinae</taxon>
        <taxon>Oryzias</taxon>
    </lineage>
</organism>
<proteinExistence type="predicted"/>
<sequence length="149" mass="16431">MCECLLLSPSALSFPSQNPAFPEKSHAGGALPPRQRHARLRPDDSRLLQHLSSAGNDKKGKPGGGASSWSDRHRFFLPQRTVRMTAAMFSPGDITQHHRMIIETLFSCGLIQNMSLLPETDSTTTVTVITKSFCLLHCNKTESKSIDQI</sequence>